<keyword evidence="1" id="KW-0472">Membrane</keyword>
<dbReference type="Proteomes" id="UP000726105">
    <property type="component" value="Unassembled WGS sequence"/>
</dbReference>
<feature type="transmembrane region" description="Helical" evidence="1">
    <location>
        <begin position="131"/>
        <end position="150"/>
    </location>
</feature>
<reference evidence="2 3" key="1">
    <citation type="submission" date="2020-10" db="EMBL/GenBank/DDBJ databases">
        <title>Connecting structure to function with the recovery of over 1000 high-quality activated sludge metagenome-assembled genomes encoding full-length rRNA genes using long-read sequencing.</title>
        <authorList>
            <person name="Singleton C.M."/>
            <person name="Petriglieri F."/>
            <person name="Kristensen J.M."/>
            <person name="Kirkegaard R.H."/>
            <person name="Michaelsen T.Y."/>
            <person name="Andersen M.H."/>
            <person name="Karst S.M."/>
            <person name="Dueholm M.S."/>
            <person name="Nielsen P.H."/>
            <person name="Albertsen M."/>
        </authorList>
    </citation>
    <scope>NUCLEOTIDE SEQUENCE [LARGE SCALE GENOMIC DNA]</scope>
    <source>
        <strain evidence="2">Ega_18-Q3-R5-49_MAXAC.001</strain>
    </source>
</reference>
<protein>
    <recommendedName>
        <fullName evidence="4">Beta-carotene 15,15'-dioxygenase</fullName>
    </recommendedName>
</protein>
<feature type="transmembrane region" description="Helical" evidence="1">
    <location>
        <begin position="262"/>
        <end position="280"/>
    </location>
</feature>
<sequence>MSSSAGRYAGALAAAAVVALAIAVSSPLATTVIGLICFGILHNVLELRYVLGRFGDLLTGTVGLLLVVLVSGIAVARLGGAYLGGWSRPAEILLGYAVLGAGAWIGLRGVARVVVLAVLVGAAAVSLSHPAYHVVVLAHLHNLVPLVFLWEWARRLPVRARGWFRGVQVGWVLVAPAVVLAGVFDRWVDADPGAVRALVGEGAQVVSSVAWPAAPEAAMRWLVAFAFLQTMHYVVWVWFLPRAAPEATAAFEARWPVASSRRVWGVGVALAVALGALLLTDYGQGRTVYSGLASYHAYLEFPVLLVLLTRWRRSP</sequence>
<comment type="caution">
    <text evidence="2">The sequence shown here is derived from an EMBL/GenBank/DDBJ whole genome shotgun (WGS) entry which is preliminary data.</text>
</comment>
<keyword evidence="1" id="KW-1133">Transmembrane helix</keyword>
<keyword evidence="1" id="KW-0812">Transmembrane</keyword>
<feature type="transmembrane region" description="Helical" evidence="1">
    <location>
        <begin position="61"/>
        <end position="80"/>
    </location>
</feature>
<dbReference type="EMBL" id="JADJIB010000001">
    <property type="protein sequence ID" value="MBK7271838.1"/>
    <property type="molecule type" value="Genomic_DNA"/>
</dbReference>
<evidence type="ECO:0008006" key="4">
    <source>
        <dbReference type="Google" id="ProtNLM"/>
    </source>
</evidence>
<dbReference type="AlphaFoldDB" id="A0A935IKQ3"/>
<accession>A0A935IKQ3</accession>
<evidence type="ECO:0000313" key="2">
    <source>
        <dbReference type="EMBL" id="MBK7271838.1"/>
    </source>
</evidence>
<name>A0A935IKQ3_9MICO</name>
<evidence type="ECO:0000256" key="1">
    <source>
        <dbReference type="SAM" id="Phobius"/>
    </source>
</evidence>
<feature type="transmembrane region" description="Helical" evidence="1">
    <location>
        <begin position="292"/>
        <end position="311"/>
    </location>
</feature>
<feature type="transmembrane region" description="Helical" evidence="1">
    <location>
        <begin position="12"/>
        <end position="41"/>
    </location>
</feature>
<gene>
    <name evidence="2" type="ORF">IPI13_01245</name>
</gene>
<feature type="transmembrane region" description="Helical" evidence="1">
    <location>
        <begin position="221"/>
        <end position="241"/>
    </location>
</feature>
<organism evidence="2 3">
    <name type="scientific">Candidatus Phosphoribacter hodrii</name>
    <dbReference type="NCBI Taxonomy" id="2953743"/>
    <lineage>
        <taxon>Bacteria</taxon>
        <taxon>Bacillati</taxon>
        <taxon>Actinomycetota</taxon>
        <taxon>Actinomycetes</taxon>
        <taxon>Micrococcales</taxon>
        <taxon>Dermatophilaceae</taxon>
        <taxon>Candidatus Phosphoribacter</taxon>
    </lineage>
</organism>
<feature type="transmembrane region" description="Helical" evidence="1">
    <location>
        <begin position="92"/>
        <end position="125"/>
    </location>
</feature>
<proteinExistence type="predicted"/>
<feature type="transmembrane region" description="Helical" evidence="1">
    <location>
        <begin position="162"/>
        <end position="184"/>
    </location>
</feature>
<evidence type="ECO:0000313" key="3">
    <source>
        <dbReference type="Proteomes" id="UP000726105"/>
    </source>
</evidence>